<evidence type="ECO:0000313" key="2">
    <source>
        <dbReference type="EMBL" id="TWB96107.1"/>
    </source>
</evidence>
<evidence type="ECO:0000256" key="1">
    <source>
        <dbReference type="SAM" id="Phobius"/>
    </source>
</evidence>
<dbReference type="RefSeq" id="WP_146988373.1">
    <property type="nucleotide sequence ID" value="NZ_VITY01000008.1"/>
</dbReference>
<feature type="transmembrane region" description="Helical" evidence="1">
    <location>
        <begin position="98"/>
        <end position="121"/>
    </location>
</feature>
<comment type="caution">
    <text evidence="2">The sequence shown here is derived from an EMBL/GenBank/DDBJ whole genome shotgun (WGS) entry which is preliminary data.</text>
</comment>
<proteinExistence type="predicted"/>
<accession>A0A560LL26</accession>
<gene>
    <name evidence="2" type="ORF">FBZ93_108149</name>
</gene>
<feature type="transmembrane region" description="Helical" evidence="1">
    <location>
        <begin position="65"/>
        <end position="86"/>
    </location>
</feature>
<sequence length="163" mass="17723">MSNIESSPSVARVAPRQYSFGQAAIIFLVVNPPISTPLFFLTTTIANHDSLADKIDASLGMLLNVYGWFTCYAIGIVPSLITARAYFKSYDYRRPAGLRLLVATLLGALVYLIVYLLALFFLEGGKILLIDLVFSLYGAGAGAVATFICALIMETSVKPMQTR</sequence>
<keyword evidence="1" id="KW-0472">Membrane</keyword>
<keyword evidence="3" id="KW-1185">Reference proteome</keyword>
<dbReference type="OrthoDB" id="9828078at2"/>
<keyword evidence="1" id="KW-1133">Transmembrane helix</keyword>
<dbReference type="AlphaFoldDB" id="A0A560LL26"/>
<feature type="transmembrane region" description="Helical" evidence="1">
    <location>
        <begin position="20"/>
        <end position="45"/>
    </location>
</feature>
<protein>
    <submittedName>
        <fullName evidence="2">Uncharacterized protein</fullName>
    </submittedName>
</protein>
<keyword evidence="1" id="KW-0812">Transmembrane</keyword>
<reference evidence="2 3" key="1">
    <citation type="submission" date="2019-06" db="EMBL/GenBank/DDBJ databases">
        <title>Genomic Encyclopedia of Type Strains, Phase IV (KMG-V): Genome sequencing to study the core and pangenomes of soil and plant-associated prokaryotes.</title>
        <authorList>
            <person name="Whitman W."/>
        </authorList>
    </citation>
    <scope>NUCLEOTIDE SEQUENCE [LARGE SCALE GENOMIC DNA]</scope>
    <source>
        <strain evidence="2 3">BR 10355</strain>
    </source>
</reference>
<dbReference type="EMBL" id="VITY01000008">
    <property type="protein sequence ID" value="TWB96107.1"/>
    <property type="molecule type" value="Genomic_DNA"/>
</dbReference>
<feature type="transmembrane region" description="Helical" evidence="1">
    <location>
        <begin position="127"/>
        <end position="153"/>
    </location>
</feature>
<evidence type="ECO:0000313" key="3">
    <source>
        <dbReference type="Proteomes" id="UP000321304"/>
    </source>
</evidence>
<organism evidence="2 3">
    <name type="scientific">Bradyrhizobium macuxiense</name>
    <dbReference type="NCBI Taxonomy" id="1755647"/>
    <lineage>
        <taxon>Bacteria</taxon>
        <taxon>Pseudomonadati</taxon>
        <taxon>Pseudomonadota</taxon>
        <taxon>Alphaproteobacteria</taxon>
        <taxon>Hyphomicrobiales</taxon>
        <taxon>Nitrobacteraceae</taxon>
        <taxon>Bradyrhizobium</taxon>
    </lineage>
</organism>
<name>A0A560LL26_9BRAD</name>
<dbReference type="Proteomes" id="UP000321304">
    <property type="component" value="Unassembled WGS sequence"/>
</dbReference>